<keyword evidence="2" id="KW-1185">Reference proteome</keyword>
<dbReference type="PANTHER" id="PTHR36842">
    <property type="entry name" value="PROTEIN TOLB HOMOLOG"/>
    <property type="match status" value="1"/>
</dbReference>
<protein>
    <recommendedName>
        <fullName evidence="3">WD40-like Beta Propeller Repeat</fullName>
    </recommendedName>
</protein>
<sequence length="349" mass="40045">MKKVLIVLWLLIISIAFSSCGIKANTKVNDEIDINKVVSLKEKQFPVGFDPYKKKVLLAIYDENNKISLGFYDIKSTKTEIVVKPVDYSKNIKSAVTDGKYIGWVEASDNMGMWGDDWRIYIKDLNTQDLKMIAKSKFGEDDVLNNQFSVEPHLSINNGKLVWSTYESDGDNKSSSIFLYDLKENKQKIIQTLKGNDNYHFSSPHIYGNYIVWDESKISGQEDIGGVYLYSIAENKTLKLSEQGAFSNIWGDNVVWVEKNKKAILYNIKSKKKIEIPTYSSEVWAVSLNKDYVTWYSNNSSMKVYNIFKNKTQLINIPIISGPTIYYDILTWVQNEDGKAIPKFLLLYN</sequence>
<accession>A0A1M4XJS1</accession>
<dbReference type="RefSeq" id="WP_072968766.1">
    <property type="nucleotide sequence ID" value="NZ_FQUR01000011.1"/>
</dbReference>
<reference evidence="2" key="1">
    <citation type="submission" date="2016-11" db="EMBL/GenBank/DDBJ databases">
        <authorList>
            <person name="Varghese N."/>
            <person name="Submissions S."/>
        </authorList>
    </citation>
    <scope>NUCLEOTIDE SEQUENCE [LARGE SCALE GENOMIC DNA]</scope>
    <source>
        <strain evidence="2">DSM 18761</strain>
    </source>
</reference>
<dbReference type="Proteomes" id="UP000184127">
    <property type="component" value="Unassembled WGS sequence"/>
</dbReference>
<proteinExistence type="predicted"/>
<evidence type="ECO:0000313" key="2">
    <source>
        <dbReference type="Proteomes" id="UP000184127"/>
    </source>
</evidence>
<dbReference type="AlphaFoldDB" id="A0A1M4XJS1"/>
<dbReference type="EMBL" id="FQUR01000011">
    <property type="protein sequence ID" value="SHE93563.1"/>
    <property type="molecule type" value="Genomic_DNA"/>
</dbReference>
<evidence type="ECO:0008006" key="3">
    <source>
        <dbReference type="Google" id="ProtNLM"/>
    </source>
</evidence>
<dbReference type="PANTHER" id="PTHR36842:SF1">
    <property type="entry name" value="PROTEIN TOLB"/>
    <property type="match status" value="1"/>
</dbReference>
<dbReference type="SUPFAM" id="SSF69304">
    <property type="entry name" value="Tricorn protease N-terminal domain"/>
    <property type="match status" value="1"/>
</dbReference>
<organism evidence="1 2">
    <name type="scientific">Thermoanaerobacter uzonensis DSM 18761</name>
    <dbReference type="NCBI Taxonomy" id="1123369"/>
    <lineage>
        <taxon>Bacteria</taxon>
        <taxon>Bacillati</taxon>
        <taxon>Bacillota</taxon>
        <taxon>Clostridia</taxon>
        <taxon>Thermoanaerobacterales</taxon>
        <taxon>Thermoanaerobacteraceae</taxon>
        <taxon>Thermoanaerobacter</taxon>
    </lineage>
</organism>
<gene>
    <name evidence="1" type="ORF">SAMN02745195_01486</name>
</gene>
<evidence type="ECO:0000313" key="1">
    <source>
        <dbReference type="EMBL" id="SHE93563.1"/>
    </source>
</evidence>
<name>A0A1M4XJS1_9THEO</name>
<dbReference type="PROSITE" id="PS51257">
    <property type="entry name" value="PROKAR_LIPOPROTEIN"/>
    <property type="match status" value="1"/>
</dbReference>